<protein>
    <submittedName>
        <fullName evidence="1">Uncharacterized protein</fullName>
    </submittedName>
</protein>
<accession>A0A7D9IYW6</accession>
<reference evidence="1" key="1">
    <citation type="submission" date="2020-04" db="EMBL/GenBank/DDBJ databases">
        <authorList>
            <person name="Alioto T."/>
            <person name="Alioto T."/>
            <person name="Gomez Garrido J."/>
        </authorList>
    </citation>
    <scope>NUCLEOTIDE SEQUENCE</scope>
    <source>
        <strain evidence="1">A484AB</strain>
    </source>
</reference>
<name>A0A7D9IYW6_PARCT</name>
<organism evidence="1 2">
    <name type="scientific">Paramuricea clavata</name>
    <name type="common">Red gorgonian</name>
    <name type="synonym">Violescent sea-whip</name>
    <dbReference type="NCBI Taxonomy" id="317549"/>
    <lineage>
        <taxon>Eukaryota</taxon>
        <taxon>Metazoa</taxon>
        <taxon>Cnidaria</taxon>
        <taxon>Anthozoa</taxon>
        <taxon>Octocorallia</taxon>
        <taxon>Malacalcyonacea</taxon>
        <taxon>Plexauridae</taxon>
        <taxon>Paramuricea</taxon>
    </lineage>
</organism>
<gene>
    <name evidence="1" type="ORF">PACLA_8A049929</name>
</gene>
<evidence type="ECO:0000313" key="2">
    <source>
        <dbReference type="Proteomes" id="UP001152795"/>
    </source>
</evidence>
<dbReference type="OrthoDB" id="5983381at2759"/>
<keyword evidence="2" id="KW-1185">Reference proteome</keyword>
<dbReference type="Proteomes" id="UP001152795">
    <property type="component" value="Unassembled WGS sequence"/>
</dbReference>
<feature type="non-terminal residue" evidence="1">
    <location>
        <position position="1"/>
    </location>
</feature>
<evidence type="ECO:0000313" key="1">
    <source>
        <dbReference type="EMBL" id="CAB4020245.1"/>
    </source>
</evidence>
<dbReference type="AlphaFoldDB" id="A0A7D9IYW6"/>
<dbReference type="EMBL" id="CACRXK020010858">
    <property type="protein sequence ID" value="CAB4020245.1"/>
    <property type="molecule type" value="Genomic_DNA"/>
</dbReference>
<comment type="caution">
    <text evidence="1">The sequence shown here is derived from an EMBL/GenBank/DDBJ whole genome shotgun (WGS) entry which is preliminary data.</text>
</comment>
<proteinExistence type="predicted"/>
<sequence>MEPALSILYLVVHVGMTFANTSSTSQSLQVPCGCAGVPGIPRIPGQHGRDGLPGLRGNDGAK</sequence>